<feature type="compositionally biased region" description="Basic residues" evidence="1">
    <location>
        <begin position="161"/>
        <end position="173"/>
    </location>
</feature>
<dbReference type="Gene3D" id="1.10.101.10">
    <property type="entry name" value="PGBD-like superfamily/PGBD"/>
    <property type="match status" value="1"/>
</dbReference>
<keyword evidence="3" id="KW-1185">Reference proteome</keyword>
<comment type="caution">
    <text evidence="2">The sequence shown here is derived from an EMBL/GenBank/DDBJ whole genome shotgun (WGS) entry which is preliminary data.</text>
</comment>
<gene>
    <name evidence="2" type="ORF">GCM10010178_90200</name>
</gene>
<dbReference type="SUPFAM" id="SSF47090">
    <property type="entry name" value="PGBD-like"/>
    <property type="match status" value="1"/>
</dbReference>
<organism evidence="2 3">
    <name type="scientific">Lentzea flava</name>
    <dbReference type="NCBI Taxonomy" id="103732"/>
    <lineage>
        <taxon>Bacteria</taxon>
        <taxon>Bacillati</taxon>
        <taxon>Actinomycetota</taxon>
        <taxon>Actinomycetes</taxon>
        <taxon>Pseudonocardiales</taxon>
        <taxon>Pseudonocardiaceae</taxon>
        <taxon>Lentzea</taxon>
    </lineage>
</organism>
<dbReference type="InterPro" id="IPR036366">
    <property type="entry name" value="PGBDSf"/>
</dbReference>
<evidence type="ECO:0000256" key="1">
    <source>
        <dbReference type="SAM" id="MobiDB-lite"/>
    </source>
</evidence>
<protein>
    <recommendedName>
        <fullName evidence="4">Peptidoglycan binding domain-containing protein</fullName>
    </recommendedName>
</protein>
<evidence type="ECO:0008006" key="4">
    <source>
        <dbReference type="Google" id="ProtNLM"/>
    </source>
</evidence>
<proteinExistence type="predicted"/>
<feature type="region of interest" description="Disordered" evidence="1">
    <location>
        <begin position="154"/>
        <end position="173"/>
    </location>
</feature>
<evidence type="ECO:0000313" key="3">
    <source>
        <dbReference type="Proteomes" id="UP000649573"/>
    </source>
</evidence>
<evidence type="ECO:0000313" key="2">
    <source>
        <dbReference type="EMBL" id="GGU86070.1"/>
    </source>
</evidence>
<reference evidence="3" key="1">
    <citation type="journal article" date="2019" name="Int. J. Syst. Evol. Microbiol.">
        <title>The Global Catalogue of Microorganisms (GCM) 10K type strain sequencing project: providing services to taxonomists for standard genome sequencing and annotation.</title>
        <authorList>
            <consortium name="The Broad Institute Genomics Platform"/>
            <consortium name="The Broad Institute Genome Sequencing Center for Infectious Disease"/>
            <person name="Wu L."/>
            <person name="Ma J."/>
        </authorList>
    </citation>
    <scope>NUCLEOTIDE SEQUENCE [LARGE SCALE GENOMIC DNA]</scope>
    <source>
        <strain evidence="3">JCM 3296</strain>
    </source>
</reference>
<sequence>MPANISFGTPRPVKGTGAGVVTKLPAVGEVAERGKPLFRVDDQPVIVLFGATPPFRMLETPGTKGSNVAVLIENLAAFGYQVGVPPKDATKAEYTPRLIDVVKRWQRSLGVEPTGTIEPGRVLVLDGPARVSSVKAQLGVAAAEELPRSRLRTGWSSPRCRAQKPARPRRTCQ</sequence>
<dbReference type="Proteomes" id="UP000649573">
    <property type="component" value="Unassembled WGS sequence"/>
</dbReference>
<dbReference type="InterPro" id="IPR036365">
    <property type="entry name" value="PGBD-like_sf"/>
</dbReference>
<accession>A0ABQ2VJZ7</accession>
<name>A0ABQ2VJZ7_9PSEU</name>
<dbReference type="EMBL" id="BMRE01000100">
    <property type="protein sequence ID" value="GGU86070.1"/>
    <property type="molecule type" value="Genomic_DNA"/>
</dbReference>